<dbReference type="STRING" id="1514105.AOC36_08615"/>
<protein>
    <recommendedName>
        <fullName evidence="2">Flavodoxin-like domain-containing protein</fullName>
    </recommendedName>
</protein>
<dbReference type="GO" id="GO:0010181">
    <property type="term" value="F:FMN binding"/>
    <property type="evidence" value="ECO:0007669"/>
    <property type="project" value="InterPro"/>
</dbReference>
<dbReference type="NCBIfam" id="NF005389">
    <property type="entry name" value="PRK06934.1"/>
    <property type="match status" value="1"/>
</dbReference>
<keyword evidence="4" id="KW-1185">Reference proteome</keyword>
<accession>A0A0X8H0W5</accession>
<evidence type="ECO:0000313" key="4">
    <source>
        <dbReference type="Proteomes" id="UP000063781"/>
    </source>
</evidence>
<dbReference type="EMBL" id="CP013213">
    <property type="protein sequence ID" value="AMC94047.1"/>
    <property type="molecule type" value="Genomic_DNA"/>
</dbReference>
<proteinExistence type="predicted"/>
<feature type="domain" description="Flavodoxin-like" evidence="2">
    <location>
        <begin position="78"/>
        <end position="223"/>
    </location>
</feature>
<organism evidence="3 4">
    <name type="scientific">Erysipelothrix larvae</name>
    <dbReference type="NCBI Taxonomy" id="1514105"/>
    <lineage>
        <taxon>Bacteria</taxon>
        <taxon>Bacillati</taxon>
        <taxon>Bacillota</taxon>
        <taxon>Erysipelotrichia</taxon>
        <taxon>Erysipelotrichales</taxon>
        <taxon>Erysipelotrichaceae</taxon>
        <taxon>Erysipelothrix</taxon>
    </lineage>
</organism>
<dbReference type="PROSITE" id="PS51257">
    <property type="entry name" value="PROKAR_LIPOPROTEIN"/>
    <property type="match status" value="1"/>
</dbReference>
<evidence type="ECO:0000256" key="1">
    <source>
        <dbReference type="SAM" id="SignalP"/>
    </source>
</evidence>
<feature type="signal peptide" evidence="1">
    <location>
        <begin position="1"/>
        <end position="31"/>
    </location>
</feature>
<dbReference type="GO" id="GO:0016651">
    <property type="term" value="F:oxidoreductase activity, acting on NAD(P)H"/>
    <property type="evidence" value="ECO:0007669"/>
    <property type="project" value="UniProtKB-ARBA"/>
</dbReference>
<name>A0A0X8H0W5_9FIRM</name>
<dbReference type="PANTHER" id="PTHR39201:SF1">
    <property type="entry name" value="FLAVODOXIN-LIKE DOMAIN-CONTAINING PROTEIN"/>
    <property type="match status" value="1"/>
</dbReference>
<dbReference type="Gene3D" id="3.40.50.360">
    <property type="match status" value="1"/>
</dbReference>
<dbReference type="KEGG" id="erl:AOC36_08615"/>
<dbReference type="InterPro" id="IPR029039">
    <property type="entry name" value="Flavoprotein-like_sf"/>
</dbReference>
<dbReference type="Pfam" id="PF12682">
    <property type="entry name" value="Flavodoxin_4"/>
    <property type="match status" value="1"/>
</dbReference>
<gene>
    <name evidence="3" type="ORF">AOC36_08615</name>
</gene>
<dbReference type="PANTHER" id="PTHR39201">
    <property type="entry name" value="EXPORTED PROTEIN-RELATED"/>
    <property type="match status" value="1"/>
</dbReference>
<feature type="chain" id="PRO_5039661764" description="Flavodoxin-like domain-containing protein" evidence="1">
    <location>
        <begin position="32"/>
        <end position="232"/>
    </location>
</feature>
<dbReference type="InterPro" id="IPR008254">
    <property type="entry name" value="Flavodoxin/NO_synth"/>
</dbReference>
<dbReference type="Proteomes" id="UP000063781">
    <property type="component" value="Chromosome"/>
</dbReference>
<evidence type="ECO:0000313" key="3">
    <source>
        <dbReference type="EMBL" id="AMC94047.1"/>
    </source>
</evidence>
<evidence type="ECO:0000259" key="2">
    <source>
        <dbReference type="Pfam" id="PF12682"/>
    </source>
</evidence>
<dbReference type="SUPFAM" id="SSF52218">
    <property type="entry name" value="Flavoproteins"/>
    <property type="match status" value="1"/>
</dbReference>
<dbReference type="AlphaFoldDB" id="A0A0X8H0W5"/>
<keyword evidence="1" id="KW-0732">Signal</keyword>
<reference evidence="3 4" key="1">
    <citation type="submission" date="2015-10" db="EMBL/GenBank/DDBJ databases">
        <title>Erysipelothrix larvae sp. LV19 isolated from the larval gut of the rhinoceros beetle, Trypoxylus dichotomus.</title>
        <authorList>
            <person name="Lim S."/>
            <person name="Kim B.-C."/>
        </authorList>
    </citation>
    <scope>NUCLEOTIDE SEQUENCE [LARGE SCALE GENOMIC DNA]</scope>
    <source>
        <strain evidence="3 4">LV19</strain>
    </source>
</reference>
<sequence>MKGMGEYTKHFKMMGLIVLVFLLSACQTSQQTPSQKQDNIEPNTNTKILVLYFSMPEDEANNTSDSNAQASIVVRNNTVYGNVESVANIIHETMGGDIIEIETNQTYPLDHEKLVEVVSQEKEAQARPELTQNFNFLNTYDTIFLGYPIWWYDLPMPLYSLLEQVDLSGITIIPFTVHGGSGFSTTQETLQTLQPEATISNQGFSLSRNNMLQAKDSVEDWLNATFNLGASS</sequence>